<evidence type="ECO:0000256" key="1">
    <source>
        <dbReference type="SAM" id="MobiDB-lite"/>
    </source>
</evidence>
<feature type="compositionally biased region" description="Basic and acidic residues" evidence="1">
    <location>
        <begin position="212"/>
        <end position="230"/>
    </location>
</feature>
<accession>A0A0F9NJ54</accession>
<comment type="caution">
    <text evidence="2">The sequence shown here is derived from an EMBL/GenBank/DDBJ whole genome shotgun (WGS) entry which is preliminary data.</text>
</comment>
<feature type="region of interest" description="Disordered" evidence="1">
    <location>
        <begin position="396"/>
        <end position="421"/>
    </location>
</feature>
<feature type="region of interest" description="Disordered" evidence="1">
    <location>
        <begin position="312"/>
        <end position="333"/>
    </location>
</feature>
<name>A0A0F9NJ54_9ZZZZ</name>
<feature type="compositionally biased region" description="Basic and acidic residues" evidence="1">
    <location>
        <begin position="65"/>
        <end position="106"/>
    </location>
</feature>
<feature type="region of interest" description="Disordered" evidence="1">
    <location>
        <begin position="266"/>
        <end position="295"/>
    </location>
</feature>
<protein>
    <submittedName>
        <fullName evidence="2">Uncharacterized protein</fullName>
    </submittedName>
</protein>
<organism evidence="2">
    <name type="scientific">marine sediment metagenome</name>
    <dbReference type="NCBI Taxonomy" id="412755"/>
    <lineage>
        <taxon>unclassified sequences</taxon>
        <taxon>metagenomes</taxon>
        <taxon>ecological metagenomes</taxon>
    </lineage>
</organism>
<sequence>MRITRRVANNKMGDVNEVLLKAILRKVHNSEPLNNEERNYQRKLFDDMMSSKKIVQKTVRILTGEEMRKEQSSELRKSKTDAEATRKDPRYTEGKNPSKIEGDKPSPDILRAKAKILDADLKPKEVKTEAERLSDKTQNPIMPRTEAVKFVSLNPVKAGDIVIKNFASSGQMLIKGVVLNVDEVHGTATVKWAHGRMSHEFSHTLVKAKATKQVDPKLGVPEKEEDEKNPPMKKQTTPRRKKPSIGQRAGQAVRQVGARVGRAYTAHKERRARSQAIAAPARHARRAVGPGTYFRAPSEGARAMGRAIRAVPAARQATRERRQLRGESKTGRAVRAVGRGIATAGRRAGRLAQEVARNPRAAATGVGRRAVHAAARRGLLGTGGAKNPVRLRVSMKPTSVSSTRRRRKMMKGKMTSQELEQSKRLAERLKGKKNIGNPHALARHMVQQKFTKVERIEIVNTIMQGTQIEKHNTPKKHPHGKRKGGSVAGEVVRGGIFGALAGSRAGRAAISHARRIATEAPRAARR</sequence>
<evidence type="ECO:0000313" key="2">
    <source>
        <dbReference type="EMBL" id="KKN19585.1"/>
    </source>
</evidence>
<reference evidence="2" key="1">
    <citation type="journal article" date="2015" name="Nature">
        <title>Complex archaea that bridge the gap between prokaryotes and eukaryotes.</title>
        <authorList>
            <person name="Spang A."/>
            <person name="Saw J.H."/>
            <person name="Jorgensen S.L."/>
            <person name="Zaremba-Niedzwiedzka K."/>
            <person name="Martijn J."/>
            <person name="Lind A.E."/>
            <person name="van Eijk R."/>
            <person name="Schleper C."/>
            <person name="Guy L."/>
            <person name="Ettema T.J."/>
        </authorList>
    </citation>
    <scope>NUCLEOTIDE SEQUENCE</scope>
</reference>
<feature type="region of interest" description="Disordered" evidence="1">
    <location>
        <begin position="65"/>
        <end position="107"/>
    </location>
</feature>
<feature type="non-terminal residue" evidence="2">
    <location>
        <position position="526"/>
    </location>
</feature>
<dbReference type="AlphaFoldDB" id="A0A0F9NJ54"/>
<dbReference type="EMBL" id="LAZR01003322">
    <property type="protein sequence ID" value="KKN19585.1"/>
    <property type="molecule type" value="Genomic_DNA"/>
</dbReference>
<gene>
    <name evidence="2" type="ORF">LCGC14_0944420</name>
</gene>
<feature type="region of interest" description="Disordered" evidence="1">
    <location>
        <begin position="207"/>
        <end position="254"/>
    </location>
</feature>
<feature type="compositionally biased region" description="Basic and acidic residues" evidence="1">
    <location>
        <begin position="317"/>
        <end position="330"/>
    </location>
</feature>
<proteinExistence type="predicted"/>